<feature type="transmembrane region" description="Helical" evidence="1">
    <location>
        <begin position="328"/>
        <end position="349"/>
    </location>
</feature>
<proteinExistence type="predicted"/>
<organism evidence="2 3">
    <name type="scientific">Arenicella chitinivorans</name>
    <dbReference type="NCBI Taxonomy" id="1329800"/>
    <lineage>
        <taxon>Bacteria</taxon>
        <taxon>Pseudomonadati</taxon>
        <taxon>Pseudomonadota</taxon>
        <taxon>Gammaproteobacteria</taxon>
        <taxon>Arenicellales</taxon>
        <taxon>Arenicellaceae</taxon>
        <taxon>Arenicella</taxon>
    </lineage>
</organism>
<feature type="transmembrane region" description="Helical" evidence="1">
    <location>
        <begin position="187"/>
        <end position="205"/>
    </location>
</feature>
<reference evidence="2" key="2">
    <citation type="submission" date="2020-09" db="EMBL/GenBank/DDBJ databases">
        <authorList>
            <person name="Sun Q."/>
            <person name="Kim S."/>
        </authorList>
    </citation>
    <scope>NUCLEOTIDE SEQUENCE</scope>
    <source>
        <strain evidence="2">KCTC 12711</strain>
    </source>
</reference>
<evidence type="ECO:0000313" key="2">
    <source>
        <dbReference type="EMBL" id="GHA20187.1"/>
    </source>
</evidence>
<gene>
    <name evidence="2" type="ORF">GCM10008090_32640</name>
</gene>
<dbReference type="RefSeq" id="WP_189402779.1">
    <property type="nucleotide sequence ID" value="NZ_BMXA01000008.1"/>
</dbReference>
<feature type="transmembrane region" description="Helical" evidence="1">
    <location>
        <begin position="165"/>
        <end position="181"/>
    </location>
</feature>
<name>A0A918VSB7_9GAMM</name>
<feature type="transmembrane region" description="Helical" evidence="1">
    <location>
        <begin position="221"/>
        <end position="240"/>
    </location>
</feature>
<dbReference type="AlphaFoldDB" id="A0A918VSB7"/>
<dbReference type="Proteomes" id="UP000614811">
    <property type="component" value="Unassembled WGS sequence"/>
</dbReference>
<reference evidence="2" key="1">
    <citation type="journal article" date="2014" name="Int. J. Syst. Evol. Microbiol.">
        <title>Complete genome sequence of Corynebacterium casei LMG S-19264T (=DSM 44701T), isolated from a smear-ripened cheese.</title>
        <authorList>
            <consortium name="US DOE Joint Genome Institute (JGI-PGF)"/>
            <person name="Walter F."/>
            <person name="Albersmeier A."/>
            <person name="Kalinowski J."/>
            <person name="Ruckert C."/>
        </authorList>
    </citation>
    <scope>NUCLEOTIDE SEQUENCE</scope>
    <source>
        <strain evidence="2">KCTC 12711</strain>
    </source>
</reference>
<protein>
    <submittedName>
        <fullName evidence="2">Uncharacterized protein</fullName>
    </submittedName>
</protein>
<feature type="transmembrane region" description="Helical" evidence="1">
    <location>
        <begin position="386"/>
        <end position="405"/>
    </location>
</feature>
<sequence length="440" mass="47929">MNNTLNESTSPLPTEASPSMLEKFKQLCTVTQLMRIGGACAVMLSMSLFMLKGWSEGNDLSRYLKLLAQTGLLTGVGLALTFIVKETKGARVFFGLSLFSVVANFTILGALTYSMTQWDGGLVDYPSMMKWVVIDPVTFTPVFFGAFALLAMVTRFSFAIFARRIAGPLTVGFLLSCSILLIPVRSSLAVCLIATATVFAALWLIKRFSRVTNFVLTRESKAALGLLLLPPSIMLIRALSLYQIDAVMVSCLTGLVYLSLRLWIRQLEAPNTLSKTLQITQYVTSLAFTAALIELIPYAGFALESLAFAAVLYLLVYDQIKGSHDASANAWILNVSVFLLVFSCLWSALIHPSLLPKFTSLFAAIGGFVLTQATRNCVAMNQIANLSVRAGLIGSTVLLVTRLLAVVNLSNWMLIGLLGVTLIIAASLYERFGLRLSRHS</sequence>
<evidence type="ECO:0000313" key="3">
    <source>
        <dbReference type="Proteomes" id="UP000614811"/>
    </source>
</evidence>
<feature type="transmembrane region" description="Helical" evidence="1">
    <location>
        <begin position="411"/>
        <end position="429"/>
    </location>
</feature>
<keyword evidence="1" id="KW-0472">Membrane</keyword>
<comment type="caution">
    <text evidence="2">The sequence shown here is derived from an EMBL/GenBank/DDBJ whole genome shotgun (WGS) entry which is preliminary data.</text>
</comment>
<feature type="transmembrane region" description="Helical" evidence="1">
    <location>
        <begin position="299"/>
        <end position="316"/>
    </location>
</feature>
<keyword evidence="1" id="KW-1133">Transmembrane helix</keyword>
<feature type="transmembrane region" description="Helical" evidence="1">
    <location>
        <begin position="33"/>
        <end position="51"/>
    </location>
</feature>
<accession>A0A918VSB7</accession>
<dbReference type="EMBL" id="BMXA01000008">
    <property type="protein sequence ID" value="GHA20187.1"/>
    <property type="molecule type" value="Genomic_DNA"/>
</dbReference>
<keyword evidence="3" id="KW-1185">Reference proteome</keyword>
<feature type="transmembrane region" description="Helical" evidence="1">
    <location>
        <begin position="131"/>
        <end position="153"/>
    </location>
</feature>
<evidence type="ECO:0000256" key="1">
    <source>
        <dbReference type="SAM" id="Phobius"/>
    </source>
</evidence>
<feature type="transmembrane region" description="Helical" evidence="1">
    <location>
        <begin position="91"/>
        <end position="111"/>
    </location>
</feature>
<keyword evidence="1" id="KW-0812">Transmembrane</keyword>
<feature type="transmembrane region" description="Helical" evidence="1">
    <location>
        <begin position="63"/>
        <end position="84"/>
    </location>
</feature>
<feature type="transmembrane region" description="Helical" evidence="1">
    <location>
        <begin position="355"/>
        <end position="374"/>
    </location>
</feature>